<comment type="caution">
    <text evidence="2">The sequence shown here is derived from an EMBL/GenBank/DDBJ whole genome shotgun (WGS) entry which is preliminary data.</text>
</comment>
<dbReference type="Proteomes" id="UP000574390">
    <property type="component" value="Unassembled WGS sequence"/>
</dbReference>
<name>A0A7J6SEI7_PEROL</name>
<feature type="non-terminal residue" evidence="2">
    <location>
        <position position="175"/>
    </location>
</feature>
<sequence>YSYLSEQPPDARKAGVTIREVSRKAKQQQQPEIEERSKNTGRRRRSDAASNNRVVVEKDEGPKYLNHIRVRIRSMVHPELGEPLLSDSTLMAVLFHELAHIRYMNHGLGPFDLPKSLETVQRAIRSPVGDGSSYGRSTMVINGRTVVSRQMPLNGLAGMGCSSFTFMRFMRFLRE</sequence>
<evidence type="ECO:0008006" key="4">
    <source>
        <dbReference type="Google" id="ProtNLM"/>
    </source>
</evidence>
<organism evidence="2 3">
    <name type="scientific">Perkinsus olseni</name>
    <name type="common">Perkinsus atlanticus</name>
    <dbReference type="NCBI Taxonomy" id="32597"/>
    <lineage>
        <taxon>Eukaryota</taxon>
        <taxon>Sar</taxon>
        <taxon>Alveolata</taxon>
        <taxon>Perkinsozoa</taxon>
        <taxon>Perkinsea</taxon>
        <taxon>Perkinsida</taxon>
        <taxon>Perkinsidae</taxon>
        <taxon>Perkinsus</taxon>
    </lineage>
</organism>
<feature type="non-terminal residue" evidence="2">
    <location>
        <position position="1"/>
    </location>
</feature>
<gene>
    <name evidence="2" type="ORF">FOZ62_012296</name>
</gene>
<evidence type="ECO:0000313" key="3">
    <source>
        <dbReference type="Proteomes" id="UP000574390"/>
    </source>
</evidence>
<evidence type="ECO:0000256" key="1">
    <source>
        <dbReference type="SAM" id="MobiDB-lite"/>
    </source>
</evidence>
<protein>
    <recommendedName>
        <fullName evidence="4">WLM domain-containing protein</fullName>
    </recommendedName>
</protein>
<reference evidence="2 3" key="1">
    <citation type="submission" date="2020-04" db="EMBL/GenBank/DDBJ databases">
        <title>Perkinsus olseni comparative genomics.</title>
        <authorList>
            <person name="Bogema D.R."/>
        </authorList>
    </citation>
    <scope>NUCLEOTIDE SEQUENCE [LARGE SCALE GENOMIC DNA]</scope>
    <source>
        <strain evidence="2">ATCC PRA-205</strain>
    </source>
</reference>
<dbReference type="AlphaFoldDB" id="A0A7J6SEI7"/>
<accession>A0A7J6SEI7</accession>
<feature type="region of interest" description="Disordered" evidence="1">
    <location>
        <begin position="1"/>
        <end position="57"/>
    </location>
</feature>
<proteinExistence type="predicted"/>
<evidence type="ECO:0000313" key="2">
    <source>
        <dbReference type="EMBL" id="KAF4731065.1"/>
    </source>
</evidence>
<dbReference type="EMBL" id="JABANM010015446">
    <property type="protein sequence ID" value="KAF4731065.1"/>
    <property type="molecule type" value="Genomic_DNA"/>
</dbReference>